<accession>A0A834I3G7</accession>
<proteinExistence type="inferred from homology"/>
<evidence type="ECO:0008006" key="15">
    <source>
        <dbReference type="Google" id="ProtNLM"/>
    </source>
</evidence>
<dbReference type="Proteomes" id="UP000625711">
    <property type="component" value="Unassembled WGS sequence"/>
</dbReference>
<evidence type="ECO:0000256" key="11">
    <source>
        <dbReference type="ARBA" id="ARBA00023212"/>
    </source>
</evidence>
<keyword evidence="4" id="KW-1003">Cell membrane</keyword>
<dbReference type="GO" id="GO:0045184">
    <property type="term" value="P:establishment of protein localization"/>
    <property type="evidence" value="ECO:0007669"/>
    <property type="project" value="TreeGrafter"/>
</dbReference>
<sequence>MLSFLSEIHFWTTQEDVVVKDNDYGSFKYCLKNYVTNNSYGQAKKQYAEQNGITYIPNNKRPEKLRDKLKELEEYLLHNKVIYYCWNNNKLKLLLSTGLIVDLTIHNKTGDLLGITFEKQLSTKLQVNIICDGVLFDSQVICVCNDGHVLGFGGPWKEGWVLDGGPRRKLHYYNEWLVVYGKAGVEHPQPWSPLAKDYQRANLHLYWIGIGEPELLAYKKTDGEPLLVIVSKKSNRTIIVIEQKVTQKGSVSVEVSSFELIANSLKRISVTSVPLQTQVSCCTLNDEEEQLLLGCIDGSLALLNRNRGLTRTVKAAFIATIAAWHPKGVVVAVANERGHLQYYDTALNCIKSQLFNEDYSPTILLDLSTYFNAQFSIVSINWGLKDLIISLEQGPLCILTHIAGTLDFKALSMKYIKLEQIEKAIKLLLSWEFNDEAFFVLQNIIAHLLRRQITEESAQHLQDALGSFHSPPVPLPSQIRHKFGHQIMSLTRRFFHHLVRAHMFETAFLLAVDVSHHDLFMDLHYIAVKIGETEMAAAARAQASALLSRCSSNASDCSPSSCSQCSDSESCSSENFEDESNAVYSQNETKTPISENIMTTNFNEPNLTAFKLDQKSSVLPKKTLPPRATYIRAPQIPSTFVKLTQPNVSSIPPLPFYTSLGIPYTNQYSDKVKSTSGFLNNIYGVSSSSKTNGNPTVPPLPVVPSISNSIWNRNQKCGSHSPLPDVTNTGSFNDDISRISFPTKCLTVTKKPPAKVTFSNTVTAFLVPEEKKTVEQPSHLTNPQKELAESLPLCHPNDDYLKDFTPANTDNEKEVNQAPKIKVVHFGVV</sequence>
<evidence type="ECO:0000256" key="9">
    <source>
        <dbReference type="ARBA" id="ARBA00023069"/>
    </source>
</evidence>
<evidence type="ECO:0000256" key="6">
    <source>
        <dbReference type="ARBA" id="ARBA00022574"/>
    </source>
</evidence>
<keyword evidence="9" id="KW-0969">Cilium</keyword>
<evidence type="ECO:0000256" key="3">
    <source>
        <dbReference type="ARBA" id="ARBA00006059"/>
    </source>
</evidence>
<keyword evidence="8" id="KW-0970">Cilium biogenesis/degradation</keyword>
<gene>
    <name evidence="13" type="ORF">GWI33_016505</name>
</gene>
<evidence type="ECO:0000256" key="8">
    <source>
        <dbReference type="ARBA" id="ARBA00022794"/>
    </source>
</evidence>
<dbReference type="GO" id="GO:0044782">
    <property type="term" value="P:cilium organization"/>
    <property type="evidence" value="ECO:0007669"/>
    <property type="project" value="TreeGrafter"/>
</dbReference>
<evidence type="ECO:0000256" key="1">
    <source>
        <dbReference type="ARBA" id="ARBA00004236"/>
    </source>
</evidence>
<dbReference type="GO" id="GO:0097541">
    <property type="term" value="C:axonemal basal plate"/>
    <property type="evidence" value="ECO:0007669"/>
    <property type="project" value="TreeGrafter"/>
</dbReference>
<dbReference type="OrthoDB" id="10013020at2759"/>
<reference evidence="13" key="1">
    <citation type="submission" date="2020-08" db="EMBL/GenBank/DDBJ databases">
        <title>Genome sequencing and assembly of the red palm weevil Rhynchophorus ferrugineus.</title>
        <authorList>
            <person name="Dias G.B."/>
            <person name="Bergman C.M."/>
            <person name="Manee M."/>
        </authorList>
    </citation>
    <scope>NUCLEOTIDE SEQUENCE</scope>
    <source>
        <strain evidence="13">AA-2017</strain>
        <tissue evidence="13">Whole larva</tissue>
    </source>
</reference>
<dbReference type="GO" id="GO:0005886">
    <property type="term" value="C:plasma membrane"/>
    <property type="evidence" value="ECO:0007669"/>
    <property type="project" value="UniProtKB-SubCell"/>
</dbReference>
<comment type="similarity">
    <text evidence="3">Belongs to the WD repeat fritz family.</text>
</comment>
<keyword evidence="11" id="KW-0206">Cytoskeleton</keyword>
<evidence type="ECO:0000256" key="2">
    <source>
        <dbReference type="ARBA" id="ARBA00004430"/>
    </source>
</evidence>
<evidence type="ECO:0000256" key="5">
    <source>
        <dbReference type="ARBA" id="ARBA00022490"/>
    </source>
</evidence>
<dbReference type="InterPro" id="IPR024511">
    <property type="entry name" value="Frtz"/>
</dbReference>
<keyword evidence="14" id="KW-1185">Reference proteome</keyword>
<evidence type="ECO:0000256" key="10">
    <source>
        <dbReference type="ARBA" id="ARBA00023136"/>
    </source>
</evidence>
<keyword evidence="10" id="KW-0472">Membrane</keyword>
<keyword evidence="7" id="KW-0677">Repeat</keyword>
<evidence type="ECO:0000256" key="12">
    <source>
        <dbReference type="ARBA" id="ARBA00023273"/>
    </source>
</evidence>
<evidence type="ECO:0000256" key="7">
    <source>
        <dbReference type="ARBA" id="ARBA00022737"/>
    </source>
</evidence>
<dbReference type="EMBL" id="JAACXV010014082">
    <property type="protein sequence ID" value="KAF7270550.1"/>
    <property type="molecule type" value="Genomic_DNA"/>
</dbReference>
<dbReference type="InterPro" id="IPR036322">
    <property type="entry name" value="WD40_repeat_dom_sf"/>
</dbReference>
<organism evidence="13 14">
    <name type="scientific">Rhynchophorus ferrugineus</name>
    <name type="common">Red palm weevil</name>
    <name type="synonym">Curculio ferrugineus</name>
    <dbReference type="NCBI Taxonomy" id="354439"/>
    <lineage>
        <taxon>Eukaryota</taxon>
        <taxon>Metazoa</taxon>
        <taxon>Ecdysozoa</taxon>
        <taxon>Arthropoda</taxon>
        <taxon>Hexapoda</taxon>
        <taxon>Insecta</taxon>
        <taxon>Pterygota</taxon>
        <taxon>Neoptera</taxon>
        <taxon>Endopterygota</taxon>
        <taxon>Coleoptera</taxon>
        <taxon>Polyphaga</taxon>
        <taxon>Cucujiformia</taxon>
        <taxon>Curculionidae</taxon>
        <taxon>Dryophthorinae</taxon>
        <taxon>Rhynchophorus</taxon>
    </lineage>
</organism>
<dbReference type="AlphaFoldDB" id="A0A834I3G7"/>
<dbReference type="Pfam" id="PF11768">
    <property type="entry name" value="Frtz"/>
    <property type="match status" value="2"/>
</dbReference>
<comment type="subcellular location">
    <subcellularLocation>
        <location evidence="1">Cell membrane</location>
    </subcellularLocation>
    <subcellularLocation>
        <location evidence="2">Cytoplasm</location>
        <location evidence="2">Cytoskeleton</location>
        <location evidence="2">Cilium axoneme</location>
    </subcellularLocation>
</comment>
<evidence type="ECO:0000313" key="13">
    <source>
        <dbReference type="EMBL" id="KAF7270550.1"/>
    </source>
</evidence>
<dbReference type="GO" id="GO:0007399">
    <property type="term" value="P:nervous system development"/>
    <property type="evidence" value="ECO:0007669"/>
    <property type="project" value="TreeGrafter"/>
</dbReference>
<comment type="caution">
    <text evidence="13">The sequence shown here is derived from an EMBL/GenBank/DDBJ whole genome shotgun (WGS) entry which is preliminary data.</text>
</comment>
<dbReference type="PANTHER" id="PTHR13667:SF5">
    <property type="entry name" value="WD REPEAT-CONTAINING AND PLANAR CELL POLARITY EFFECTOR PROTEIN FRITZ HOMOLOG"/>
    <property type="match status" value="1"/>
</dbReference>
<dbReference type="PANTHER" id="PTHR13667">
    <property type="entry name" value="HOMOLOC-13"/>
    <property type="match status" value="1"/>
</dbReference>
<keyword evidence="12" id="KW-0966">Cell projection</keyword>
<keyword evidence="6" id="KW-0853">WD repeat</keyword>
<keyword evidence="5" id="KW-0963">Cytoplasm</keyword>
<dbReference type="SUPFAM" id="SSF50978">
    <property type="entry name" value="WD40 repeat-like"/>
    <property type="match status" value="1"/>
</dbReference>
<evidence type="ECO:0000256" key="4">
    <source>
        <dbReference type="ARBA" id="ARBA00022475"/>
    </source>
</evidence>
<evidence type="ECO:0000313" key="14">
    <source>
        <dbReference type="Proteomes" id="UP000625711"/>
    </source>
</evidence>
<name>A0A834I3G7_RHYFE</name>
<protein>
    <recommendedName>
        <fullName evidence="15">WD repeat-containing and planar cell polarity effector protein fritz</fullName>
    </recommendedName>
</protein>